<dbReference type="Gene3D" id="1.25.40.10">
    <property type="entry name" value="Tetratricopeptide repeat domain"/>
    <property type="match status" value="1"/>
</dbReference>
<comment type="caution">
    <text evidence="12">The sequence shown here is derived from an EMBL/GenBank/DDBJ whole genome shotgun (WGS) entry which is preliminary data.</text>
</comment>
<dbReference type="InterPro" id="IPR056168">
    <property type="entry name" value="TPR_IF140/IFT172/WDR19"/>
</dbReference>
<feature type="repeat" description="WD" evidence="7">
    <location>
        <begin position="99"/>
        <end position="140"/>
    </location>
</feature>
<dbReference type="InterPro" id="IPR001680">
    <property type="entry name" value="WD40_rpt"/>
</dbReference>
<evidence type="ECO:0000259" key="9">
    <source>
        <dbReference type="Pfam" id="PF23385"/>
    </source>
</evidence>
<dbReference type="InterPro" id="IPR011990">
    <property type="entry name" value="TPR-like_helical_dom_sf"/>
</dbReference>
<evidence type="ECO:0000256" key="7">
    <source>
        <dbReference type="PROSITE-ProRule" id="PRU00221"/>
    </source>
</evidence>
<organism evidence="12 13">
    <name type="scientific">Rotaria sordida</name>
    <dbReference type="NCBI Taxonomy" id="392033"/>
    <lineage>
        <taxon>Eukaryota</taxon>
        <taxon>Metazoa</taxon>
        <taxon>Spiralia</taxon>
        <taxon>Gnathifera</taxon>
        <taxon>Rotifera</taxon>
        <taxon>Eurotatoria</taxon>
        <taxon>Bdelloidea</taxon>
        <taxon>Philodinida</taxon>
        <taxon>Philodinidae</taxon>
        <taxon>Rotaria</taxon>
    </lineage>
</organism>
<reference evidence="12" key="1">
    <citation type="submission" date="2021-02" db="EMBL/GenBank/DDBJ databases">
        <authorList>
            <person name="Nowell W R."/>
        </authorList>
    </citation>
    <scope>NUCLEOTIDE SEQUENCE</scope>
</reference>
<evidence type="ECO:0000256" key="5">
    <source>
        <dbReference type="ARBA" id="ARBA00023069"/>
    </source>
</evidence>
<dbReference type="InterPro" id="IPR036322">
    <property type="entry name" value="WD40_repeat_dom_sf"/>
</dbReference>
<feature type="domain" description="IFT140 second beta-propeller" evidence="9">
    <location>
        <begin position="414"/>
        <end position="674"/>
    </location>
</feature>
<dbReference type="GO" id="GO:0036064">
    <property type="term" value="C:ciliary basal body"/>
    <property type="evidence" value="ECO:0007669"/>
    <property type="project" value="TreeGrafter"/>
</dbReference>
<dbReference type="Proteomes" id="UP000663882">
    <property type="component" value="Unassembled WGS sequence"/>
</dbReference>
<dbReference type="EMBL" id="CAJNOO010000279">
    <property type="protein sequence ID" value="CAF0887938.1"/>
    <property type="molecule type" value="Genomic_DNA"/>
</dbReference>
<evidence type="ECO:0000256" key="4">
    <source>
        <dbReference type="ARBA" id="ARBA00022803"/>
    </source>
</evidence>
<comment type="subcellular location">
    <subcellularLocation>
        <location evidence="1">Cell projection</location>
        <location evidence="1">Cilium</location>
    </subcellularLocation>
</comment>
<dbReference type="PANTHER" id="PTHR15722">
    <property type="entry name" value="IFT140/172-RELATED"/>
    <property type="match status" value="1"/>
</dbReference>
<dbReference type="EMBL" id="CAJOAX010000246">
    <property type="protein sequence ID" value="CAF3548770.1"/>
    <property type="molecule type" value="Genomic_DNA"/>
</dbReference>
<proteinExistence type="predicted"/>
<protein>
    <submittedName>
        <fullName evidence="12">Uncharacterized protein</fullName>
    </submittedName>
</protein>
<keyword evidence="4" id="KW-0802">TPR repeat</keyword>
<dbReference type="PANTHER" id="PTHR15722:SF7">
    <property type="entry name" value="INTRAFLAGELLAR TRANSPORT PROTEIN 140 HOMOLOG"/>
    <property type="match status" value="1"/>
</dbReference>
<dbReference type="Pfam" id="PF24762">
    <property type="entry name" value="TPR_IF140-IFT172"/>
    <property type="match status" value="1"/>
</dbReference>
<dbReference type="GO" id="GO:0005930">
    <property type="term" value="C:axoneme"/>
    <property type="evidence" value="ECO:0007669"/>
    <property type="project" value="TreeGrafter"/>
</dbReference>
<feature type="domain" description="IFT140 first beta-propeller" evidence="8">
    <location>
        <begin position="5"/>
        <end position="405"/>
    </location>
</feature>
<evidence type="ECO:0000256" key="3">
    <source>
        <dbReference type="ARBA" id="ARBA00022737"/>
    </source>
</evidence>
<keyword evidence="5" id="KW-0969">Cilium</keyword>
<dbReference type="Gene3D" id="2.130.10.10">
    <property type="entry name" value="YVTN repeat-like/Quinoprotein amine dehydrogenase"/>
    <property type="match status" value="2"/>
</dbReference>
<dbReference type="PROSITE" id="PS50082">
    <property type="entry name" value="WD_REPEATS_2"/>
    <property type="match status" value="1"/>
</dbReference>
<feature type="domain" description="IF140/IFT172/WDR19 TPR" evidence="10">
    <location>
        <begin position="907"/>
        <end position="1169"/>
    </location>
</feature>
<dbReference type="InterPro" id="IPR015943">
    <property type="entry name" value="WD40/YVTN_repeat-like_dom_sf"/>
</dbReference>
<evidence type="ECO:0000256" key="1">
    <source>
        <dbReference type="ARBA" id="ARBA00004138"/>
    </source>
</evidence>
<dbReference type="AlphaFoldDB" id="A0A818K1H2"/>
<dbReference type="InterPro" id="IPR056154">
    <property type="entry name" value="Beta-prop_IFT140_1st"/>
</dbReference>
<dbReference type="SUPFAM" id="SSF101908">
    <property type="entry name" value="Putative isomerase YbhE"/>
    <property type="match status" value="1"/>
</dbReference>
<dbReference type="InterPro" id="IPR056155">
    <property type="entry name" value="Beta-prop_IFT140_2nd"/>
</dbReference>
<dbReference type="GO" id="GO:0035721">
    <property type="term" value="P:intraciliary retrograde transport"/>
    <property type="evidence" value="ECO:0007669"/>
    <property type="project" value="TreeGrafter"/>
</dbReference>
<keyword evidence="2 7" id="KW-0853">WD repeat</keyword>
<evidence type="ECO:0000259" key="8">
    <source>
        <dbReference type="Pfam" id="PF23383"/>
    </source>
</evidence>
<name>A0A818K1H2_9BILA</name>
<dbReference type="SUPFAM" id="SSF50978">
    <property type="entry name" value="WD40 repeat-like"/>
    <property type="match status" value="1"/>
</dbReference>
<evidence type="ECO:0000313" key="11">
    <source>
        <dbReference type="EMBL" id="CAF0887938.1"/>
    </source>
</evidence>
<evidence type="ECO:0000256" key="6">
    <source>
        <dbReference type="ARBA" id="ARBA00023273"/>
    </source>
</evidence>
<evidence type="ECO:0000259" key="10">
    <source>
        <dbReference type="Pfam" id="PF24762"/>
    </source>
</evidence>
<dbReference type="Pfam" id="PF23385">
    <property type="entry name" value="Beta-prop_IFT140_2nd"/>
    <property type="match status" value="2"/>
</dbReference>
<feature type="domain" description="IFT140 second beta-propeller" evidence="9">
    <location>
        <begin position="708"/>
        <end position="790"/>
    </location>
</feature>
<sequence length="1170" mass="132123">MATQYFEHKLEVGNFPETPHFQLMEWHPSLNILAVASVSVGTNIFFYGEDGEHDEAARVQHMGNAYCMAWHPVKKTLAIGFSNGELMIWNGSNRRLESVIVHKSCITSLILNMDGTRLLSTDQDGLIILWKADSLAQVSQQSVILQVTVPGESITYVLSKTSPSGRSDQDYRDLARAAVEGDQTALDMLATSTSRQQLNEPATFYVGTDKGNVYMVTDKLRKICSADDGIARLLHSYDLDMLIVVTKVNMMTQYNLQQLQTQSEVLIPTHSGKLSGRPTDSDFALIGTSLFAYVTGESTIRMIDIASSDNLLLKLNPDMGYANNEVLISVSYSAMKGIIAAGTNRGNIGFWVYNPNRRTTDPEKHWILQRAKQIATGIPVRSLKYCPQRNCLAANLISQLFLLTDENMSAAYRDQLAVVQLSPTVVHIAFFRYSIVKEEELDIPFKNLCVSKNHIAIWNKKQVRVYELICDASKSDEEKVVRNEKGYFSCSPSNVILFDQLLFVQENGRVNVMSFQGTSRQTLAFAQNEGEVNTMNSNGSFLVIGSTKGYVKVFDISRRELRPLGKTLNINAHTPSVDTIRELAVNCTGAKVTVLTSQTNCNPSSRLYIWDVEKDIVAYFDFSSEKLPGTEYGRIRQNDNTKNTPQYRRYPSNIQWDPEDSRLMALEIFLHQQKLDLSASLSGDDKTYDVLLTSRGVGDGDASIAVNHTVTARESAAVNQEDMKKTFDNISNFGSSLLKKNLDSVEHAASLIVSMFCTSDNQIFPKDIFLRNASYRQLIAIKIPFYFFVTRDKHSELDRHTIKSNPTLQTSKTDQSDIVDENISIKNSRIRIQLPKLDTLDGSGLIPSTHNHDLRSNGFLSDSELGESVVYSDYLTGKTMPDFIGVNGLEKNIIEAIMNFSYNLTLGDLDAAFKAIKIIKKESVWENLARMCVLNRRADVAKICLGKMGLFRGARALRAVDQDNPDTKIAILAIHLNMKEEAEKILLQSKQYDLLNQLYQSTNEWEKAIDISTRHDRIHLRNTHYNYAKYLEQNNQLEKAIEFYEKSGTQVTEVRRMFLERKDIAGYKAYTAKQNDPKLFRWWGRYFESRGKIEDALGCYRKADDNLSLCRLLCEQDQPTKAIELCSDTGNKAACYHMARYFEKKGDYKQAISYFQQASAISNAMRLCRV</sequence>
<keyword evidence="3" id="KW-0677">Repeat</keyword>
<dbReference type="SMART" id="SM00320">
    <property type="entry name" value="WD40"/>
    <property type="match status" value="3"/>
</dbReference>
<evidence type="ECO:0000313" key="12">
    <source>
        <dbReference type="EMBL" id="CAF3548770.1"/>
    </source>
</evidence>
<gene>
    <name evidence="12" type="ORF">OTI717_LOCUS4191</name>
    <name evidence="11" type="ORF">RFH988_LOCUS8327</name>
</gene>
<dbReference type="Proteomes" id="UP000663823">
    <property type="component" value="Unassembled WGS sequence"/>
</dbReference>
<dbReference type="SUPFAM" id="SSF81901">
    <property type="entry name" value="HCP-like"/>
    <property type="match status" value="1"/>
</dbReference>
<dbReference type="GO" id="GO:0030991">
    <property type="term" value="C:intraciliary transport particle A"/>
    <property type="evidence" value="ECO:0007669"/>
    <property type="project" value="TreeGrafter"/>
</dbReference>
<accession>A0A818K1H2</accession>
<dbReference type="Gene3D" id="1.25.40.470">
    <property type="match status" value="1"/>
</dbReference>
<evidence type="ECO:0000256" key="2">
    <source>
        <dbReference type="ARBA" id="ARBA00022574"/>
    </source>
</evidence>
<dbReference type="Pfam" id="PF23383">
    <property type="entry name" value="Beta-prop_IFT140_1st"/>
    <property type="match status" value="1"/>
</dbReference>
<dbReference type="OrthoDB" id="10258787at2759"/>
<evidence type="ECO:0000313" key="13">
    <source>
        <dbReference type="Proteomes" id="UP000663823"/>
    </source>
</evidence>
<keyword evidence="6" id="KW-0966">Cell projection</keyword>